<name>A0A8C4H1N1_DICLA</name>
<dbReference type="GO" id="GO:0009897">
    <property type="term" value="C:external side of plasma membrane"/>
    <property type="evidence" value="ECO:0007669"/>
    <property type="project" value="TreeGrafter"/>
</dbReference>
<keyword evidence="2" id="KW-0732">Signal</keyword>
<organism evidence="4 5">
    <name type="scientific">Dicentrarchus labrax</name>
    <name type="common">European seabass</name>
    <name type="synonym">Morone labrax</name>
    <dbReference type="NCBI Taxonomy" id="13489"/>
    <lineage>
        <taxon>Eukaryota</taxon>
        <taxon>Metazoa</taxon>
        <taxon>Chordata</taxon>
        <taxon>Craniata</taxon>
        <taxon>Vertebrata</taxon>
        <taxon>Euteleostomi</taxon>
        <taxon>Actinopterygii</taxon>
        <taxon>Neopterygii</taxon>
        <taxon>Teleostei</taxon>
        <taxon>Neoteleostei</taxon>
        <taxon>Acanthomorphata</taxon>
        <taxon>Eupercaria</taxon>
        <taxon>Moronidae</taxon>
        <taxon>Dicentrarchus</taxon>
    </lineage>
</organism>
<dbReference type="InterPro" id="IPR003599">
    <property type="entry name" value="Ig_sub"/>
</dbReference>
<accession>A0A8C4H1N1</accession>
<keyword evidence="1" id="KW-0812">Transmembrane</keyword>
<protein>
    <recommendedName>
        <fullName evidence="3">Ig-like domain-containing protein</fullName>
    </recommendedName>
</protein>
<dbReference type="Gene3D" id="2.60.40.10">
    <property type="entry name" value="Immunoglobulins"/>
    <property type="match status" value="1"/>
</dbReference>
<dbReference type="AlphaFoldDB" id="A0A8C4H1N1"/>
<proteinExistence type="predicted"/>
<dbReference type="InterPro" id="IPR007110">
    <property type="entry name" value="Ig-like_dom"/>
</dbReference>
<dbReference type="GO" id="GO:0035723">
    <property type="term" value="P:interleukin-15-mediated signaling pathway"/>
    <property type="evidence" value="ECO:0007669"/>
    <property type="project" value="TreeGrafter"/>
</dbReference>
<dbReference type="GO" id="GO:0070374">
    <property type="term" value="P:positive regulation of ERK1 and ERK2 cascade"/>
    <property type="evidence" value="ECO:0007669"/>
    <property type="project" value="TreeGrafter"/>
</dbReference>
<dbReference type="InterPro" id="IPR013783">
    <property type="entry name" value="Ig-like_fold"/>
</dbReference>
<reference evidence="4" key="2">
    <citation type="submission" date="2025-09" db="UniProtKB">
        <authorList>
            <consortium name="Ensembl"/>
        </authorList>
    </citation>
    <scope>IDENTIFICATION</scope>
</reference>
<keyword evidence="1" id="KW-1133">Transmembrane helix</keyword>
<dbReference type="GO" id="GO:0042289">
    <property type="term" value="F:MHC class II protein binding"/>
    <property type="evidence" value="ECO:0007669"/>
    <property type="project" value="TreeGrafter"/>
</dbReference>
<dbReference type="PANTHER" id="PTHR11422">
    <property type="entry name" value="T-CELL SURFACE GLYCOPROTEIN CD4"/>
    <property type="match status" value="1"/>
</dbReference>
<dbReference type="PANTHER" id="PTHR11422:SF5">
    <property type="entry name" value="DIVERSE IMMUNOGLOBULIN DOMAIN-CONTAINING PROTEIN 1.1 ISOFORM X1-RELATED"/>
    <property type="match status" value="1"/>
</dbReference>
<dbReference type="SMART" id="SM00409">
    <property type="entry name" value="IG"/>
    <property type="match status" value="2"/>
</dbReference>
<dbReference type="GO" id="GO:1990782">
    <property type="term" value="F:protein tyrosine kinase binding"/>
    <property type="evidence" value="ECO:0007669"/>
    <property type="project" value="TreeGrafter"/>
</dbReference>
<feature type="chain" id="PRO_5035804951" description="Ig-like domain-containing protein" evidence="2">
    <location>
        <begin position="21"/>
        <end position="274"/>
    </location>
</feature>
<dbReference type="Ensembl" id="ENSDLAT00005038045.2">
    <property type="protein sequence ID" value="ENSDLAP00005035644.2"/>
    <property type="gene ID" value="ENSDLAG00005004890.2"/>
</dbReference>
<reference evidence="4" key="1">
    <citation type="submission" date="2025-08" db="UniProtKB">
        <authorList>
            <consortium name="Ensembl"/>
        </authorList>
    </citation>
    <scope>IDENTIFICATION</scope>
</reference>
<dbReference type="GeneTree" id="ENSGT00970000193439"/>
<evidence type="ECO:0000313" key="5">
    <source>
        <dbReference type="Proteomes" id="UP000694389"/>
    </source>
</evidence>
<dbReference type="GO" id="GO:0042110">
    <property type="term" value="P:T cell activation"/>
    <property type="evidence" value="ECO:0007669"/>
    <property type="project" value="TreeGrafter"/>
</dbReference>
<dbReference type="SUPFAM" id="SSF48726">
    <property type="entry name" value="Immunoglobulin"/>
    <property type="match status" value="1"/>
</dbReference>
<keyword evidence="5" id="KW-1185">Reference proteome</keyword>
<dbReference type="PROSITE" id="PS50835">
    <property type="entry name" value="IG_LIKE"/>
    <property type="match status" value="1"/>
</dbReference>
<dbReference type="InterPro" id="IPR036179">
    <property type="entry name" value="Ig-like_dom_sf"/>
</dbReference>
<evidence type="ECO:0000256" key="1">
    <source>
        <dbReference type="SAM" id="Phobius"/>
    </source>
</evidence>
<feature type="signal peptide" evidence="2">
    <location>
        <begin position="1"/>
        <end position="20"/>
    </location>
</feature>
<evidence type="ECO:0000259" key="3">
    <source>
        <dbReference type="PROSITE" id="PS50835"/>
    </source>
</evidence>
<dbReference type="GO" id="GO:0045121">
    <property type="term" value="C:membrane raft"/>
    <property type="evidence" value="ECO:0007669"/>
    <property type="project" value="TreeGrafter"/>
</dbReference>
<sequence>MSLLGLILIFVLHFEAGISGEPIYLYNRSGHDVILPCASASPSDTTCSNVTWIYSRDRSQSFIEVWEGKVEKSSARAARMSLDTSCSLVINNITAEDIGQYACRHGTSPNQSATVYLSVLTISPSPPDADPERDGEVTLVCSVSRHNGLDPCQLNSVRWVNETGTVLLDEGVGYKFLRQMSCVSVLKVKRQSGHNRTYTCQFVDENNVKIEADYTPVFIGGTGDDQPEKPHSDSTDWPLSPIMLALRITGLILMIVITVLVIRHRGEETQTIIW</sequence>
<keyword evidence="1" id="KW-0472">Membrane</keyword>
<evidence type="ECO:0000256" key="2">
    <source>
        <dbReference type="SAM" id="SignalP"/>
    </source>
</evidence>
<dbReference type="Pfam" id="PF07686">
    <property type="entry name" value="V-set"/>
    <property type="match status" value="1"/>
</dbReference>
<evidence type="ECO:0000313" key="4">
    <source>
        <dbReference type="Ensembl" id="ENSDLAP00005035644.2"/>
    </source>
</evidence>
<dbReference type="InterPro" id="IPR013106">
    <property type="entry name" value="Ig_V-set"/>
</dbReference>
<dbReference type="Proteomes" id="UP000694389">
    <property type="component" value="Unassembled WGS sequence"/>
</dbReference>
<feature type="transmembrane region" description="Helical" evidence="1">
    <location>
        <begin position="242"/>
        <end position="262"/>
    </location>
</feature>
<feature type="domain" description="Ig-like" evidence="3">
    <location>
        <begin position="30"/>
        <end position="118"/>
    </location>
</feature>